<organism evidence="6 7">
    <name type="scientific">Shewanella aestuarii</name>
    <dbReference type="NCBI Taxonomy" id="1028752"/>
    <lineage>
        <taxon>Bacteria</taxon>
        <taxon>Pseudomonadati</taxon>
        <taxon>Pseudomonadota</taxon>
        <taxon>Gammaproteobacteria</taxon>
        <taxon>Alteromonadales</taxon>
        <taxon>Shewanellaceae</taxon>
        <taxon>Shewanella</taxon>
    </lineage>
</organism>
<sequence length="428" mass="48988">MTKKERFKFTKTLIKQLRERRENTYYGDTEVPPLHLKTNTNGNGYFYLIKRVQGKKVFVSYGSSDEMTVEQARKAALDDIELMRQGINPNEEKAAIRERRLNSFTYADLFAAYKADFQVRIKAGERRPKSLEDAQSLFKLHTKPFFKNKDVRDLTNDDARKIISDLKTAKSPAISNKCLTQIKSIFNYAKKEGLISDNHFAVAKKFAEQPRERVLTQEEEIRLLAALDEEPQVFKDIVLIALLTGQRKSCVLSLRWEEIDPQQRIWTIPASKAKSKKGLVVPLIPAAMEILNRRSQEAEQGEVFVFPNKRSKLGHVVEKTGQGSFWRRVTKRAGLYSDDKAQRLTFHDLRRSTATRMARAGIELAIIQKALGHSSIAITQRTYAHHDLSQVRAGLEHISNEPQTAVELLKEQLRALTPEQRKELLGGL</sequence>
<feature type="domain" description="Tyr recombinase" evidence="5">
    <location>
        <begin position="210"/>
        <end position="396"/>
    </location>
</feature>
<dbReference type="PANTHER" id="PTHR30629:SF2">
    <property type="entry name" value="PROPHAGE INTEGRASE INTS-RELATED"/>
    <property type="match status" value="1"/>
</dbReference>
<keyword evidence="7" id="KW-1185">Reference proteome</keyword>
<proteinExistence type="inferred from homology"/>
<evidence type="ECO:0000259" key="5">
    <source>
        <dbReference type="PROSITE" id="PS51898"/>
    </source>
</evidence>
<dbReference type="Proteomes" id="UP000502608">
    <property type="component" value="Chromosome"/>
</dbReference>
<dbReference type="EMBL" id="CP050313">
    <property type="protein sequence ID" value="QIR13933.1"/>
    <property type="molecule type" value="Genomic_DNA"/>
</dbReference>
<keyword evidence="4" id="KW-0233">DNA recombination</keyword>
<dbReference type="GO" id="GO:0015074">
    <property type="term" value="P:DNA integration"/>
    <property type="evidence" value="ECO:0007669"/>
    <property type="project" value="UniProtKB-KW"/>
</dbReference>
<keyword evidence="2" id="KW-0229">DNA integration</keyword>
<dbReference type="KEGG" id="saes:HBH39_04990"/>
<dbReference type="InterPro" id="IPR038488">
    <property type="entry name" value="Integrase_DNA-bd_sf"/>
</dbReference>
<dbReference type="InterPro" id="IPR013762">
    <property type="entry name" value="Integrase-like_cat_sf"/>
</dbReference>
<name>A0A6G9QIG9_9GAMM</name>
<dbReference type="SUPFAM" id="SSF56349">
    <property type="entry name" value="DNA breaking-rejoining enzymes"/>
    <property type="match status" value="1"/>
</dbReference>
<dbReference type="Pfam" id="PF13356">
    <property type="entry name" value="Arm-DNA-bind_3"/>
    <property type="match status" value="1"/>
</dbReference>
<dbReference type="PROSITE" id="PS51898">
    <property type="entry name" value="TYR_RECOMBINASE"/>
    <property type="match status" value="1"/>
</dbReference>
<dbReference type="Gene3D" id="1.10.443.10">
    <property type="entry name" value="Intergrase catalytic core"/>
    <property type="match status" value="1"/>
</dbReference>
<evidence type="ECO:0000256" key="2">
    <source>
        <dbReference type="ARBA" id="ARBA00022908"/>
    </source>
</evidence>
<evidence type="ECO:0000313" key="6">
    <source>
        <dbReference type="EMBL" id="QIR13933.1"/>
    </source>
</evidence>
<dbReference type="InterPro" id="IPR011010">
    <property type="entry name" value="DNA_brk_join_enz"/>
</dbReference>
<dbReference type="InterPro" id="IPR010998">
    <property type="entry name" value="Integrase_recombinase_N"/>
</dbReference>
<dbReference type="GO" id="GO:0003677">
    <property type="term" value="F:DNA binding"/>
    <property type="evidence" value="ECO:0007669"/>
    <property type="project" value="UniProtKB-KW"/>
</dbReference>
<evidence type="ECO:0000313" key="7">
    <source>
        <dbReference type="Proteomes" id="UP000502608"/>
    </source>
</evidence>
<dbReference type="RefSeq" id="WP_167676155.1">
    <property type="nucleotide sequence ID" value="NZ_CP050313.1"/>
</dbReference>
<dbReference type="InterPro" id="IPR050808">
    <property type="entry name" value="Phage_Integrase"/>
</dbReference>
<dbReference type="InterPro" id="IPR025166">
    <property type="entry name" value="Integrase_DNA_bind_dom"/>
</dbReference>
<comment type="similarity">
    <text evidence="1">Belongs to the 'phage' integrase family.</text>
</comment>
<dbReference type="AlphaFoldDB" id="A0A6G9QIG9"/>
<dbReference type="InterPro" id="IPR002104">
    <property type="entry name" value="Integrase_catalytic"/>
</dbReference>
<dbReference type="PANTHER" id="PTHR30629">
    <property type="entry name" value="PROPHAGE INTEGRASE"/>
    <property type="match status" value="1"/>
</dbReference>
<dbReference type="CDD" id="cd00796">
    <property type="entry name" value="INT_Rci_Hp1_C"/>
    <property type="match status" value="1"/>
</dbReference>
<evidence type="ECO:0000256" key="3">
    <source>
        <dbReference type="ARBA" id="ARBA00023125"/>
    </source>
</evidence>
<keyword evidence="3" id="KW-0238">DNA-binding</keyword>
<dbReference type="GO" id="GO:0006310">
    <property type="term" value="P:DNA recombination"/>
    <property type="evidence" value="ECO:0007669"/>
    <property type="project" value="UniProtKB-KW"/>
</dbReference>
<reference evidence="6 7" key="1">
    <citation type="submission" date="2020-03" db="EMBL/GenBank/DDBJ databases">
        <title>Complete genome sequence of Shewanella sp.</title>
        <authorList>
            <person name="Kim Y.-S."/>
            <person name="Kim S.-J."/>
            <person name="Jung H.-K."/>
            <person name="Kim K.-H."/>
        </authorList>
    </citation>
    <scope>NUCLEOTIDE SEQUENCE [LARGE SCALE GENOMIC DNA]</scope>
    <source>
        <strain evidence="6 7">PN3F2</strain>
    </source>
</reference>
<dbReference type="Gene3D" id="3.30.160.390">
    <property type="entry name" value="Integrase, DNA-binding domain"/>
    <property type="match status" value="1"/>
</dbReference>
<gene>
    <name evidence="6" type="ORF">HBH39_04990</name>
</gene>
<protein>
    <submittedName>
        <fullName evidence="6">Tyrosine-type recombinase/integrase</fullName>
    </submittedName>
</protein>
<accession>A0A6G9QIG9</accession>
<dbReference type="Pfam" id="PF00589">
    <property type="entry name" value="Phage_integrase"/>
    <property type="match status" value="1"/>
</dbReference>
<evidence type="ECO:0000256" key="4">
    <source>
        <dbReference type="ARBA" id="ARBA00023172"/>
    </source>
</evidence>
<evidence type="ECO:0000256" key="1">
    <source>
        <dbReference type="ARBA" id="ARBA00008857"/>
    </source>
</evidence>
<dbReference type="Gene3D" id="1.10.150.130">
    <property type="match status" value="1"/>
</dbReference>